<keyword evidence="4" id="KW-1185">Reference proteome</keyword>
<accession>A0A8J1U6X9</accession>
<protein>
    <submittedName>
        <fullName evidence="3">Uncharacterized protein</fullName>
    </submittedName>
</protein>
<dbReference type="AlphaFoldDB" id="A0A8J1U6X9"/>
<dbReference type="PANTHER" id="PTHR34256:SF1">
    <property type="entry name" value="UPF0561 PROTEIN C2ORF68"/>
    <property type="match status" value="1"/>
</dbReference>
<gene>
    <name evidence="3" type="ORF">OFUS_LOCUS19904</name>
</gene>
<feature type="compositionally biased region" description="Basic and acidic residues" evidence="2">
    <location>
        <begin position="30"/>
        <end position="41"/>
    </location>
</feature>
<dbReference type="Proteomes" id="UP000749559">
    <property type="component" value="Unassembled WGS sequence"/>
</dbReference>
<reference evidence="3" key="1">
    <citation type="submission" date="2022-03" db="EMBL/GenBank/DDBJ databases">
        <authorList>
            <person name="Martin C."/>
        </authorList>
    </citation>
    <scope>NUCLEOTIDE SEQUENCE</scope>
</reference>
<feature type="compositionally biased region" description="Polar residues" evidence="2">
    <location>
        <begin position="63"/>
        <end position="73"/>
    </location>
</feature>
<feature type="region of interest" description="Disordered" evidence="2">
    <location>
        <begin position="30"/>
        <end position="78"/>
    </location>
</feature>
<comment type="caution">
    <text evidence="3">The sequence shown here is derived from an EMBL/GenBank/DDBJ whole genome shotgun (WGS) entry which is preliminary data.</text>
</comment>
<dbReference type="OrthoDB" id="10033037at2759"/>
<evidence type="ECO:0000313" key="3">
    <source>
        <dbReference type="EMBL" id="CAH1795351.1"/>
    </source>
</evidence>
<dbReference type="InterPro" id="IPR018888">
    <property type="entry name" value="UPF0561"/>
</dbReference>
<organism evidence="3 4">
    <name type="scientific">Owenia fusiformis</name>
    <name type="common">Polychaete worm</name>
    <dbReference type="NCBI Taxonomy" id="6347"/>
    <lineage>
        <taxon>Eukaryota</taxon>
        <taxon>Metazoa</taxon>
        <taxon>Spiralia</taxon>
        <taxon>Lophotrochozoa</taxon>
        <taxon>Annelida</taxon>
        <taxon>Polychaeta</taxon>
        <taxon>Sedentaria</taxon>
        <taxon>Canalipalpata</taxon>
        <taxon>Sabellida</taxon>
        <taxon>Oweniida</taxon>
        <taxon>Oweniidae</taxon>
        <taxon>Owenia</taxon>
    </lineage>
</organism>
<evidence type="ECO:0000313" key="4">
    <source>
        <dbReference type="Proteomes" id="UP000749559"/>
    </source>
</evidence>
<dbReference type="PANTHER" id="PTHR34256">
    <property type="entry name" value="UPF0561 PROTEIN C2ORF68"/>
    <property type="match status" value="1"/>
</dbReference>
<proteinExistence type="inferred from homology"/>
<evidence type="ECO:0000256" key="2">
    <source>
        <dbReference type="SAM" id="MobiDB-lite"/>
    </source>
</evidence>
<sequence length="148" mass="17091">MSASNNRLDMQHGFVKCIIKNQIDRDNYDKEIKAKQTEKTPCKSQNNSKNKKPDIQTYVPPSRKTNSSKTNPDGTKMPVRQLLFKIEYEDEHGQKHEFEVFKGDDPTVLSKRFGKELKLPEILIRSLAERLKEETQMCNSVHLTNAPS</sequence>
<comment type="similarity">
    <text evidence="1">Belongs to the UPF0561 family.</text>
</comment>
<dbReference type="EMBL" id="CAIIXF020000009">
    <property type="protein sequence ID" value="CAH1795351.1"/>
    <property type="molecule type" value="Genomic_DNA"/>
</dbReference>
<name>A0A8J1U6X9_OWEFU</name>
<dbReference type="Pfam" id="PF10573">
    <property type="entry name" value="UPF0561"/>
    <property type="match status" value="1"/>
</dbReference>
<evidence type="ECO:0000256" key="1">
    <source>
        <dbReference type="ARBA" id="ARBA00006905"/>
    </source>
</evidence>